<dbReference type="CDD" id="cd07017">
    <property type="entry name" value="S14_ClpP_2"/>
    <property type="match status" value="1"/>
</dbReference>
<evidence type="ECO:0000256" key="4">
    <source>
        <dbReference type="ARBA" id="ARBA00022825"/>
    </source>
</evidence>
<evidence type="ECO:0000256" key="5">
    <source>
        <dbReference type="HAMAP-Rule" id="MF_00444"/>
    </source>
</evidence>
<evidence type="ECO:0000313" key="8">
    <source>
        <dbReference type="EMBL" id="SED93676.1"/>
    </source>
</evidence>
<evidence type="ECO:0000256" key="2">
    <source>
        <dbReference type="ARBA" id="ARBA00022670"/>
    </source>
</evidence>
<dbReference type="PRINTS" id="PR00127">
    <property type="entry name" value="CLPPROTEASEP"/>
</dbReference>
<keyword evidence="9" id="KW-1185">Reference proteome</keyword>
<comment type="subunit">
    <text evidence="5">Fourteen ClpP subunits assemble into 2 heptameric rings which stack back to back to give a disk-like structure with a central cavity, resembling the structure of eukaryotic proteasomes.</text>
</comment>
<sequence length="202" mass="21369">MTGQYTIPSVIERTSRGERAADVYSRLLGDRIVFLGTEIDDGVANTVIAQLIHLESADPGGEINLYINSPGGSVTAMLAIYDTMQFVRAPIATICVGQAASSAAVLLAAGDPGRRGVLPHARVLLHPPSMGGQGALPDLQIQAAEIARLRHAVDEVLSAHTGQSLTVLQEDTSRDRIFTSEQAVAYGLVDEVVASRKELRAA</sequence>
<evidence type="ECO:0000256" key="6">
    <source>
        <dbReference type="PROSITE-ProRule" id="PRU10085"/>
    </source>
</evidence>
<dbReference type="GO" id="GO:0005737">
    <property type="term" value="C:cytoplasm"/>
    <property type="evidence" value="ECO:0007669"/>
    <property type="project" value="UniProtKB-SubCell"/>
</dbReference>
<keyword evidence="4 5" id="KW-0720">Serine protease</keyword>
<dbReference type="FunFam" id="3.90.226.10:FF:000002">
    <property type="entry name" value="ATP-dependent Clp protease proteolytic subunit"/>
    <property type="match status" value="1"/>
</dbReference>
<dbReference type="AlphaFoldDB" id="A0A1H5ERF4"/>
<dbReference type="GO" id="GO:0006515">
    <property type="term" value="P:protein quality control for misfolded or incompletely synthesized proteins"/>
    <property type="evidence" value="ECO:0007669"/>
    <property type="project" value="TreeGrafter"/>
</dbReference>
<dbReference type="PROSITE" id="PS00381">
    <property type="entry name" value="CLP_PROTEASE_SER"/>
    <property type="match status" value="1"/>
</dbReference>
<dbReference type="PANTHER" id="PTHR10381">
    <property type="entry name" value="ATP-DEPENDENT CLP PROTEASE PROTEOLYTIC SUBUNIT"/>
    <property type="match status" value="1"/>
</dbReference>
<proteinExistence type="inferred from homology"/>
<dbReference type="STRING" id="648782.SAMN04488554_1107"/>
<dbReference type="InterPro" id="IPR001907">
    <property type="entry name" value="ClpP"/>
</dbReference>
<dbReference type="GO" id="GO:0009368">
    <property type="term" value="C:endopeptidase Clp complex"/>
    <property type="evidence" value="ECO:0007669"/>
    <property type="project" value="TreeGrafter"/>
</dbReference>
<keyword evidence="5" id="KW-0963">Cytoplasm</keyword>
<dbReference type="GO" id="GO:0004252">
    <property type="term" value="F:serine-type endopeptidase activity"/>
    <property type="evidence" value="ECO:0007669"/>
    <property type="project" value="UniProtKB-UniRule"/>
</dbReference>
<dbReference type="GO" id="GO:0004176">
    <property type="term" value="F:ATP-dependent peptidase activity"/>
    <property type="evidence" value="ECO:0007669"/>
    <property type="project" value="InterPro"/>
</dbReference>
<comment type="function">
    <text evidence="5">Cleaves peptides in various proteins in a process that requires ATP hydrolysis. Has a chymotrypsin-like activity. Plays a major role in the degradation of misfolded proteins.</text>
</comment>
<feature type="active site" description="Nucleophile" evidence="5">
    <location>
        <position position="101"/>
    </location>
</feature>
<comment type="subcellular location">
    <subcellularLocation>
        <location evidence="5">Cytoplasm</location>
    </subcellularLocation>
</comment>
<feature type="active site" evidence="5">
    <location>
        <position position="126"/>
    </location>
</feature>
<dbReference type="OrthoDB" id="9802800at2"/>
<dbReference type="HAMAP" id="MF_00444">
    <property type="entry name" value="ClpP"/>
    <property type="match status" value="1"/>
</dbReference>
<dbReference type="SUPFAM" id="SSF52096">
    <property type="entry name" value="ClpP/crotonase"/>
    <property type="match status" value="1"/>
</dbReference>
<dbReference type="InterPro" id="IPR029045">
    <property type="entry name" value="ClpP/crotonase-like_dom_sf"/>
</dbReference>
<dbReference type="GO" id="GO:0051117">
    <property type="term" value="F:ATPase binding"/>
    <property type="evidence" value="ECO:0007669"/>
    <property type="project" value="TreeGrafter"/>
</dbReference>
<dbReference type="NCBIfam" id="NF009205">
    <property type="entry name" value="PRK12553.1"/>
    <property type="match status" value="1"/>
</dbReference>
<evidence type="ECO:0000313" key="9">
    <source>
        <dbReference type="Proteomes" id="UP000199220"/>
    </source>
</evidence>
<reference evidence="9" key="1">
    <citation type="submission" date="2016-10" db="EMBL/GenBank/DDBJ databases">
        <authorList>
            <person name="Varghese N."/>
            <person name="Submissions S."/>
        </authorList>
    </citation>
    <scope>NUCLEOTIDE SEQUENCE [LARGE SCALE GENOMIC DNA]</scope>
    <source>
        <strain evidence="9">DSM 21368</strain>
    </source>
</reference>
<protein>
    <recommendedName>
        <fullName evidence="5 7">ATP-dependent Clp protease proteolytic subunit</fullName>
        <ecNumber evidence="5">3.4.21.92</ecNumber>
    </recommendedName>
    <alternativeName>
        <fullName evidence="5">Endopeptidase Clp</fullName>
    </alternativeName>
</protein>
<evidence type="ECO:0000256" key="7">
    <source>
        <dbReference type="RuleBase" id="RU003567"/>
    </source>
</evidence>
<evidence type="ECO:0000256" key="1">
    <source>
        <dbReference type="ARBA" id="ARBA00007039"/>
    </source>
</evidence>
<dbReference type="InterPro" id="IPR023562">
    <property type="entry name" value="ClpP/TepA"/>
</dbReference>
<evidence type="ECO:0000256" key="3">
    <source>
        <dbReference type="ARBA" id="ARBA00022801"/>
    </source>
</evidence>
<dbReference type="Pfam" id="PF00574">
    <property type="entry name" value="CLP_protease"/>
    <property type="match status" value="1"/>
</dbReference>
<dbReference type="PANTHER" id="PTHR10381:SF26">
    <property type="entry name" value="ATP-DEPENDENT CLP PROTEASE PROTEOLYTIC SUBUNIT-LIKE-RELATED"/>
    <property type="match status" value="1"/>
</dbReference>
<keyword evidence="3 5" id="KW-0378">Hydrolase</keyword>
<dbReference type="Gene3D" id="3.90.226.10">
    <property type="entry name" value="2-enoyl-CoA Hydratase, Chain A, domain 1"/>
    <property type="match status" value="1"/>
</dbReference>
<comment type="similarity">
    <text evidence="1 5 7">Belongs to the peptidase S14 family.</text>
</comment>
<dbReference type="NCBIfam" id="NF001368">
    <property type="entry name" value="PRK00277.1"/>
    <property type="match status" value="1"/>
</dbReference>
<organism evidence="8 9">
    <name type="scientific">Ruania alba</name>
    <dbReference type="NCBI Taxonomy" id="648782"/>
    <lineage>
        <taxon>Bacteria</taxon>
        <taxon>Bacillati</taxon>
        <taxon>Actinomycetota</taxon>
        <taxon>Actinomycetes</taxon>
        <taxon>Micrococcales</taxon>
        <taxon>Ruaniaceae</taxon>
        <taxon>Ruania</taxon>
    </lineage>
</organism>
<keyword evidence="2 5" id="KW-0645">Protease</keyword>
<dbReference type="Proteomes" id="UP000199220">
    <property type="component" value="Unassembled WGS sequence"/>
</dbReference>
<dbReference type="EC" id="3.4.21.92" evidence="5"/>
<feature type="active site" evidence="6">
    <location>
        <position position="101"/>
    </location>
</feature>
<dbReference type="RefSeq" id="WP_089772036.1">
    <property type="nucleotide sequence ID" value="NZ_FNTX01000001.1"/>
</dbReference>
<gene>
    <name evidence="5" type="primary">clpP</name>
    <name evidence="8" type="ORF">SAMN04488554_1107</name>
</gene>
<dbReference type="InterPro" id="IPR018215">
    <property type="entry name" value="ClpP_Ser_AS"/>
</dbReference>
<accession>A0A1H5ERF4</accession>
<dbReference type="EMBL" id="FNTX01000001">
    <property type="protein sequence ID" value="SED93676.1"/>
    <property type="molecule type" value="Genomic_DNA"/>
</dbReference>
<name>A0A1H5ERF4_9MICO</name>
<comment type="catalytic activity">
    <reaction evidence="5 6">
        <text>Hydrolysis of proteins to small peptides in the presence of ATP and magnesium. alpha-casein is the usual test substrate. In the absence of ATP, only oligopeptides shorter than five residues are hydrolyzed (such as succinyl-Leu-Tyr-|-NHMec, and Leu-Tyr-Leu-|-Tyr-Trp, in which cleavage of the -Tyr-|-Leu- and -Tyr-|-Trp bonds also occurs).</text>
        <dbReference type="EC" id="3.4.21.92"/>
    </reaction>
</comment>